<sequence length="1024" mass="116710">MLGVEEGQFSISCRFRNVGDGAIWVFTGVYGPFSREDRECLWEEFGAIRGLWEEPWCLGGDFNSTLFQAERSRNGRITSAMRRLAQIIDELGLVDIPLQGGSFTWSGGLNNQSWARLDRFLVTPSWLDQYSRVNQRRLPRPTSDHFPILLEGGGLRRGPSPFKFENMWLKAERFKDLIEGWWQGIVVRGRASYRLAAKMRGLKQNLKIWNKEVFGRLEKNKAEALQQVERWDIMEEERNLTEEELGHKKTAKENYSKWVSMEEVHWRQLSRELWLREGDRNTGFFHRMANARRRANALQLLSESSGWKANIGGLVLKQISLSEVEALELPFSEAEIYAALMGMNGDKAPSPNGFTVAFWQRCWEIVKEDVLDMFKEFHEQNSFIRSLNHTFLVLLQKKGGAEDLGYYRPISLLGGLYKLLAKVLANRLKKVIGKVISHDQNAFIKGRQILDGSLIANEVIDSWQKRGEKGLICKLDIEKAYDSINWQFLLKVMQKMGFGSKWIGWMWSCISTVKYSMLVNGVPAGFFSSSKGLRQGDPLSPYLFVMGMEVLSALITRAVEGGFIYGCRIWKVASGLKINLDKSMVIPVGEVEGVLEMAAEIGCRVGQLPTVYLGLPLGAPNRASSVWDGVEEKMRRRLALWKRQFLSKGGRITLIKSTLASIPLYQMSLFRMPKSVARRLEKLQRNFLWGGANGGNKAHLVKWEVVRADKEKGGLGLRKLVWLNKALLGKWIWRFAHAKEELWKKVLKAKYGQEEFGWRTRKANGVFGVGVWKEVLKESAWCWENMVFKVGKGNKIRNVTVEDYWDQNLGQGGWNLRLLRDFNDWELGLVGNLLVELRNYRVTVEEDSVLWKEGADGLFKVKKAYRVLANAEEAVFPHSNVWVDKVPTKIAFFAWEATWGKVLWPDGTFFIKLGTTGSSTDDSQSIETASHVAGSKASKPGSFELQFEASRRASDVKKIIFNGAPTALVSLIGHKQYKKCAKDIYYFLQSTVCVKQLAYGILELLVISVFPELRELVLDIHAKK</sequence>
<keyword evidence="2" id="KW-0695">RNA-directed DNA polymerase</keyword>
<name>A0A438EPX3_VITVI</name>
<dbReference type="PROSITE" id="PS50878">
    <property type="entry name" value="RT_POL"/>
    <property type="match status" value="1"/>
</dbReference>
<dbReference type="CDD" id="cd01650">
    <property type="entry name" value="RT_nLTR_like"/>
    <property type="match status" value="1"/>
</dbReference>
<dbReference type="InterPro" id="IPR036691">
    <property type="entry name" value="Endo/exonu/phosph_ase_sf"/>
</dbReference>
<dbReference type="InterPro" id="IPR000477">
    <property type="entry name" value="RT_dom"/>
</dbReference>
<feature type="domain" description="Reverse transcriptase" evidence="1">
    <location>
        <begin position="376"/>
        <end position="632"/>
    </location>
</feature>
<proteinExistence type="predicted"/>
<evidence type="ECO:0000313" key="2">
    <source>
        <dbReference type="EMBL" id="RVW49732.1"/>
    </source>
</evidence>
<evidence type="ECO:0000313" key="3">
    <source>
        <dbReference type="Proteomes" id="UP000288805"/>
    </source>
</evidence>
<dbReference type="PANTHER" id="PTHR33116:SF78">
    <property type="entry name" value="OS12G0587133 PROTEIN"/>
    <property type="match status" value="1"/>
</dbReference>
<dbReference type="InterPro" id="IPR043502">
    <property type="entry name" value="DNA/RNA_pol_sf"/>
</dbReference>
<dbReference type="PANTHER" id="PTHR33116">
    <property type="entry name" value="REVERSE TRANSCRIPTASE ZINC-BINDING DOMAIN-CONTAINING PROTEIN-RELATED-RELATED"/>
    <property type="match status" value="1"/>
</dbReference>
<dbReference type="Gene3D" id="3.60.10.10">
    <property type="entry name" value="Endonuclease/exonuclease/phosphatase"/>
    <property type="match status" value="1"/>
</dbReference>
<dbReference type="GO" id="GO:0003964">
    <property type="term" value="F:RNA-directed DNA polymerase activity"/>
    <property type="evidence" value="ECO:0007669"/>
    <property type="project" value="UniProtKB-KW"/>
</dbReference>
<reference evidence="2 3" key="1">
    <citation type="journal article" date="2018" name="PLoS Genet.">
        <title>Population sequencing reveals clonal diversity and ancestral inbreeding in the grapevine cultivar Chardonnay.</title>
        <authorList>
            <person name="Roach M.J."/>
            <person name="Johnson D.L."/>
            <person name="Bohlmann J."/>
            <person name="van Vuuren H.J."/>
            <person name="Jones S.J."/>
            <person name="Pretorius I.S."/>
            <person name="Schmidt S.A."/>
            <person name="Borneman A.R."/>
        </authorList>
    </citation>
    <scope>NUCLEOTIDE SEQUENCE [LARGE SCALE GENOMIC DNA]</scope>
    <source>
        <strain evidence="3">cv. Chardonnay</strain>
        <tissue evidence="2">Leaf</tissue>
    </source>
</reference>
<dbReference type="Proteomes" id="UP000288805">
    <property type="component" value="Unassembled WGS sequence"/>
</dbReference>
<dbReference type="Pfam" id="PF00078">
    <property type="entry name" value="RVT_1"/>
    <property type="match status" value="1"/>
</dbReference>
<protein>
    <submittedName>
        <fullName evidence="2">LINE-1 reverse transcriptase-like</fullName>
    </submittedName>
</protein>
<dbReference type="Pfam" id="PF13966">
    <property type="entry name" value="zf-RVT"/>
    <property type="match status" value="1"/>
</dbReference>
<dbReference type="SUPFAM" id="SSF56672">
    <property type="entry name" value="DNA/RNA polymerases"/>
    <property type="match status" value="1"/>
</dbReference>
<keyword evidence="2" id="KW-0808">Transferase</keyword>
<dbReference type="InterPro" id="IPR026960">
    <property type="entry name" value="RVT-Znf"/>
</dbReference>
<keyword evidence="2" id="KW-0548">Nucleotidyltransferase</keyword>
<dbReference type="AlphaFoldDB" id="A0A438EPX3"/>
<gene>
    <name evidence="2" type="primary">LIN1_152</name>
    <name evidence="2" type="ORF">CK203_070057</name>
</gene>
<comment type="caution">
    <text evidence="2">The sequence shown here is derived from an EMBL/GenBank/DDBJ whole genome shotgun (WGS) entry which is preliminary data.</text>
</comment>
<evidence type="ECO:0000259" key="1">
    <source>
        <dbReference type="PROSITE" id="PS50878"/>
    </source>
</evidence>
<dbReference type="SUPFAM" id="SSF56219">
    <property type="entry name" value="DNase I-like"/>
    <property type="match status" value="1"/>
</dbReference>
<accession>A0A438EPX3</accession>
<organism evidence="2 3">
    <name type="scientific">Vitis vinifera</name>
    <name type="common">Grape</name>
    <dbReference type="NCBI Taxonomy" id="29760"/>
    <lineage>
        <taxon>Eukaryota</taxon>
        <taxon>Viridiplantae</taxon>
        <taxon>Streptophyta</taxon>
        <taxon>Embryophyta</taxon>
        <taxon>Tracheophyta</taxon>
        <taxon>Spermatophyta</taxon>
        <taxon>Magnoliopsida</taxon>
        <taxon>eudicotyledons</taxon>
        <taxon>Gunneridae</taxon>
        <taxon>Pentapetalae</taxon>
        <taxon>rosids</taxon>
        <taxon>Vitales</taxon>
        <taxon>Vitaceae</taxon>
        <taxon>Viteae</taxon>
        <taxon>Vitis</taxon>
    </lineage>
</organism>
<dbReference type="EMBL" id="QGNW01001220">
    <property type="protein sequence ID" value="RVW49732.1"/>
    <property type="molecule type" value="Genomic_DNA"/>
</dbReference>